<dbReference type="Proteomes" id="UP000663868">
    <property type="component" value="Unassembled WGS sequence"/>
</dbReference>
<gene>
    <name evidence="1" type="ORF">KXQ929_LOCUS27810</name>
</gene>
<reference evidence="1" key="1">
    <citation type="submission" date="2021-02" db="EMBL/GenBank/DDBJ databases">
        <authorList>
            <person name="Nowell W R."/>
        </authorList>
    </citation>
    <scope>NUCLEOTIDE SEQUENCE</scope>
</reference>
<comment type="caution">
    <text evidence="1">The sequence shown here is derived from an EMBL/GenBank/DDBJ whole genome shotgun (WGS) entry which is preliminary data.</text>
</comment>
<sequence length="115" mass="12247">MFLSIGITLAQDSGSISSNVVVRPRSISVEFWTPERMKAAKEPVVVLPTKNINTGRSMSILTGPQLTVPGQSPDVDSPLSRVLNTLGRQVATTGRVFWSCNNVLSCCSGSVIPST</sequence>
<name>A0A819N3A6_9BILA</name>
<dbReference type="EMBL" id="CAJOBB010002672">
    <property type="protein sequence ID" value="CAF3989365.1"/>
    <property type="molecule type" value="Genomic_DNA"/>
</dbReference>
<evidence type="ECO:0000313" key="2">
    <source>
        <dbReference type="Proteomes" id="UP000663868"/>
    </source>
</evidence>
<protein>
    <submittedName>
        <fullName evidence="1">Uncharacterized protein</fullName>
    </submittedName>
</protein>
<proteinExistence type="predicted"/>
<accession>A0A819N3A6</accession>
<organism evidence="1 2">
    <name type="scientific">Adineta steineri</name>
    <dbReference type="NCBI Taxonomy" id="433720"/>
    <lineage>
        <taxon>Eukaryota</taxon>
        <taxon>Metazoa</taxon>
        <taxon>Spiralia</taxon>
        <taxon>Gnathifera</taxon>
        <taxon>Rotifera</taxon>
        <taxon>Eurotatoria</taxon>
        <taxon>Bdelloidea</taxon>
        <taxon>Adinetida</taxon>
        <taxon>Adinetidae</taxon>
        <taxon>Adineta</taxon>
    </lineage>
</organism>
<dbReference type="AlphaFoldDB" id="A0A819N3A6"/>
<evidence type="ECO:0000313" key="1">
    <source>
        <dbReference type="EMBL" id="CAF3989365.1"/>
    </source>
</evidence>
<feature type="non-terminal residue" evidence="1">
    <location>
        <position position="115"/>
    </location>
</feature>